<proteinExistence type="predicted"/>
<organism evidence="1 2">
    <name type="scientific">Batillaria attramentaria</name>
    <dbReference type="NCBI Taxonomy" id="370345"/>
    <lineage>
        <taxon>Eukaryota</taxon>
        <taxon>Metazoa</taxon>
        <taxon>Spiralia</taxon>
        <taxon>Lophotrochozoa</taxon>
        <taxon>Mollusca</taxon>
        <taxon>Gastropoda</taxon>
        <taxon>Caenogastropoda</taxon>
        <taxon>Sorbeoconcha</taxon>
        <taxon>Cerithioidea</taxon>
        <taxon>Batillariidae</taxon>
        <taxon>Batillaria</taxon>
    </lineage>
</organism>
<dbReference type="EMBL" id="JACVVK020000028">
    <property type="protein sequence ID" value="KAK7501977.1"/>
    <property type="molecule type" value="Genomic_DNA"/>
</dbReference>
<evidence type="ECO:0000313" key="2">
    <source>
        <dbReference type="Proteomes" id="UP001519460"/>
    </source>
</evidence>
<dbReference type="Proteomes" id="UP001519460">
    <property type="component" value="Unassembled WGS sequence"/>
</dbReference>
<comment type="caution">
    <text evidence="1">The sequence shown here is derived from an EMBL/GenBank/DDBJ whole genome shotgun (WGS) entry which is preliminary data.</text>
</comment>
<accession>A0ABD0LRA7</accession>
<gene>
    <name evidence="1" type="ORF">BaRGS_00006729</name>
</gene>
<protein>
    <submittedName>
        <fullName evidence="1">Uncharacterized protein</fullName>
    </submittedName>
</protein>
<name>A0ABD0LRA7_9CAEN</name>
<reference evidence="1 2" key="1">
    <citation type="journal article" date="2023" name="Sci. Data">
        <title>Genome assembly of the Korean intertidal mud-creeper Batillaria attramentaria.</title>
        <authorList>
            <person name="Patra A.K."/>
            <person name="Ho P.T."/>
            <person name="Jun S."/>
            <person name="Lee S.J."/>
            <person name="Kim Y."/>
            <person name="Won Y.J."/>
        </authorList>
    </citation>
    <scope>NUCLEOTIDE SEQUENCE [LARGE SCALE GENOMIC DNA]</scope>
    <source>
        <strain evidence="1">Wonlab-2016</strain>
    </source>
</reference>
<sequence length="89" mass="9923">MRIVHTTSTRHHQELVDSDIDTTASAQEDQVSGGLCVEVTGVASRGGCCIHTRNSDSRSDFFRAHTERYRFHAAEVHFYTPAGRVGYLL</sequence>
<dbReference type="AlphaFoldDB" id="A0ABD0LRA7"/>
<keyword evidence="2" id="KW-1185">Reference proteome</keyword>
<evidence type="ECO:0000313" key="1">
    <source>
        <dbReference type="EMBL" id="KAK7501977.1"/>
    </source>
</evidence>